<dbReference type="Pfam" id="PF07690">
    <property type="entry name" value="MFS_1"/>
    <property type="match status" value="1"/>
</dbReference>
<dbReference type="PROSITE" id="PS50850">
    <property type="entry name" value="MFS"/>
    <property type="match status" value="1"/>
</dbReference>
<organism evidence="8 9">
    <name type="scientific">Zasmidium cellare</name>
    <name type="common">Wine cellar mold</name>
    <name type="synonym">Racodium cellare</name>
    <dbReference type="NCBI Taxonomy" id="395010"/>
    <lineage>
        <taxon>Eukaryota</taxon>
        <taxon>Fungi</taxon>
        <taxon>Dikarya</taxon>
        <taxon>Ascomycota</taxon>
        <taxon>Pezizomycotina</taxon>
        <taxon>Dothideomycetes</taxon>
        <taxon>Dothideomycetidae</taxon>
        <taxon>Mycosphaerellales</taxon>
        <taxon>Mycosphaerellaceae</taxon>
        <taxon>Zasmidium</taxon>
    </lineage>
</organism>
<feature type="compositionally biased region" description="Low complexity" evidence="5">
    <location>
        <begin position="131"/>
        <end position="144"/>
    </location>
</feature>
<feature type="domain" description="Major facilitator superfamily (MFS) profile" evidence="7">
    <location>
        <begin position="232"/>
        <end position="663"/>
    </location>
</feature>
<evidence type="ECO:0000256" key="6">
    <source>
        <dbReference type="SAM" id="Phobius"/>
    </source>
</evidence>
<keyword evidence="9" id="KW-1185">Reference proteome</keyword>
<feature type="transmembrane region" description="Helical" evidence="6">
    <location>
        <begin position="607"/>
        <end position="629"/>
    </location>
</feature>
<feature type="transmembrane region" description="Helical" evidence="6">
    <location>
        <begin position="543"/>
        <end position="562"/>
    </location>
</feature>
<dbReference type="InterPro" id="IPR020846">
    <property type="entry name" value="MFS_dom"/>
</dbReference>
<feature type="compositionally biased region" description="Basic and acidic residues" evidence="5">
    <location>
        <begin position="145"/>
        <end position="154"/>
    </location>
</feature>
<sequence length="689" mass="75332">MSEKRVSEGSGNWRLTSLFRPISQLSLPRSNRTSNKSFQEAFPPGFSLGIPSFFGRLNSIILEPDEALLTANDDEEADDPERDNVERSPSECASAFESAKEEADEIKPISGPQKAVIAAAPQKPPRAVYARRVGSRSSISSQSTRRPESRDTAHLAELPALPPRLRSIRAKQPTILERGSTKDQVERRITIPPPVPAKTAKDEEADPNLVSWDGPQDPGNALNWSNSRKWTSTLALAFVTFCVNFASSCLSAATKTAATEYGVASEVMVLATTMFMLGIAVGPFVWSPLIEMCGRKKSLFFGLAGFAIFQIPAAVAQNVETVLVSRFFQGLFGCSPLIAVGVSLTDLWTSLDRGYAFSVFSAAMFIGTSSGALVSAPITDSGVLGWKWNSWIVLVLCFPFGMACWMLYRESSAAVLLQRRVKVLRRSTNNWALHSPVEKEQPSHREVIMKHLCKPILMLISDGILLAVTAYMSFAYGIMYLILETYPLSFVDQRYWPLRLSGLPFLAIIVGVSIGCLIDFAFSKLRFQEMVRKYGRLCPEERLLPMLVGGIALPIGLFLSAWTSAPGISPVPEVIAGVPLGIGFLLIFLEGNMYITEVFGTHASSAIAIDTSVRSLAAVAFSAFARSMYLGLEAQWAGTVLAILAMVFLLVPMVLFRYGVKFRAMSKWTPKLAPGSGSSPTEGYPESKW</sequence>
<proteinExistence type="predicted"/>
<dbReference type="Gene3D" id="1.20.1250.20">
    <property type="entry name" value="MFS general substrate transporter like domains"/>
    <property type="match status" value="1"/>
</dbReference>
<feature type="region of interest" description="Disordered" evidence="5">
    <location>
        <begin position="71"/>
        <end position="162"/>
    </location>
</feature>
<dbReference type="InterPro" id="IPR011701">
    <property type="entry name" value="MFS"/>
</dbReference>
<gene>
    <name evidence="8" type="ORF">PRZ48_000769</name>
</gene>
<evidence type="ECO:0000256" key="5">
    <source>
        <dbReference type="SAM" id="MobiDB-lite"/>
    </source>
</evidence>
<keyword evidence="4 6" id="KW-0472">Membrane</keyword>
<feature type="compositionally biased region" description="Acidic residues" evidence="5">
    <location>
        <begin position="72"/>
        <end position="81"/>
    </location>
</feature>
<evidence type="ECO:0000256" key="3">
    <source>
        <dbReference type="ARBA" id="ARBA00022989"/>
    </source>
</evidence>
<keyword evidence="3 6" id="KW-1133">Transmembrane helix</keyword>
<comment type="caution">
    <text evidence="8">The sequence shown here is derived from an EMBL/GenBank/DDBJ whole genome shotgun (WGS) entry which is preliminary data.</text>
</comment>
<feature type="transmembrane region" description="Helical" evidence="6">
    <location>
        <begin position="355"/>
        <end position="376"/>
    </location>
</feature>
<dbReference type="EMBL" id="JAXOVC010000001">
    <property type="protein sequence ID" value="KAK4507035.1"/>
    <property type="molecule type" value="Genomic_DNA"/>
</dbReference>
<feature type="transmembrane region" description="Helical" evidence="6">
    <location>
        <begin position="635"/>
        <end position="656"/>
    </location>
</feature>
<dbReference type="PANTHER" id="PTHR23502:SF47">
    <property type="entry name" value="MAJOR FACILITATOR SUPERFAMILY (MFS) PROFILE DOMAIN-CONTAINING PROTEIN-RELATED"/>
    <property type="match status" value="1"/>
</dbReference>
<name>A0ABR0F013_ZASCE</name>
<feature type="transmembrane region" description="Helical" evidence="6">
    <location>
        <begin position="574"/>
        <end position="595"/>
    </location>
</feature>
<dbReference type="Proteomes" id="UP001305779">
    <property type="component" value="Unassembled WGS sequence"/>
</dbReference>
<evidence type="ECO:0000256" key="1">
    <source>
        <dbReference type="ARBA" id="ARBA00004141"/>
    </source>
</evidence>
<feature type="region of interest" description="Disordered" evidence="5">
    <location>
        <begin position="193"/>
        <end position="217"/>
    </location>
</feature>
<feature type="transmembrane region" description="Helical" evidence="6">
    <location>
        <begin position="503"/>
        <end position="522"/>
    </location>
</feature>
<accession>A0ABR0F013</accession>
<evidence type="ECO:0000259" key="7">
    <source>
        <dbReference type="PROSITE" id="PS50850"/>
    </source>
</evidence>
<evidence type="ECO:0000256" key="4">
    <source>
        <dbReference type="ARBA" id="ARBA00023136"/>
    </source>
</evidence>
<feature type="compositionally biased region" description="Basic and acidic residues" evidence="5">
    <location>
        <begin position="98"/>
        <end position="107"/>
    </location>
</feature>
<dbReference type="SUPFAM" id="SSF103473">
    <property type="entry name" value="MFS general substrate transporter"/>
    <property type="match status" value="1"/>
</dbReference>
<keyword evidence="2 6" id="KW-0812">Transmembrane</keyword>
<dbReference type="PANTHER" id="PTHR23502">
    <property type="entry name" value="MAJOR FACILITATOR SUPERFAMILY"/>
    <property type="match status" value="1"/>
</dbReference>
<comment type="subcellular location">
    <subcellularLocation>
        <location evidence="1">Membrane</location>
        <topology evidence="1">Multi-pass membrane protein</topology>
    </subcellularLocation>
</comment>
<feature type="transmembrane region" description="Helical" evidence="6">
    <location>
        <begin position="234"/>
        <end position="255"/>
    </location>
</feature>
<protein>
    <recommendedName>
        <fullName evidence="7">Major facilitator superfamily (MFS) profile domain-containing protein</fullName>
    </recommendedName>
</protein>
<reference evidence="8 9" key="1">
    <citation type="journal article" date="2023" name="G3 (Bethesda)">
        <title>A chromosome-level genome assembly of Zasmidium syzygii isolated from banana leaves.</title>
        <authorList>
            <person name="van Westerhoven A.C."/>
            <person name="Mehrabi R."/>
            <person name="Talebi R."/>
            <person name="Steentjes M.B.F."/>
            <person name="Corcolon B."/>
            <person name="Chong P.A."/>
            <person name="Kema G.H.J."/>
            <person name="Seidl M.F."/>
        </authorList>
    </citation>
    <scope>NUCLEOTIDE SEQUENCE [LARGE SCALE GENOMIC DNA]</scope>
    <source>
        <strain evidence="8 9">P124</strain>
    </source>
</reference>
<evidence type="ECO:0000313" key="9">
    <source>
        <dbReference type="Proteomes" id="UP001305779"/>
    </source>
</evidence>
<evidence type="ECO:0000313" key="8">
    <source>
        <dbReference type="EMBL" id="KAK4507035.1"/>
    </source>
</evidence>
<feature type="transmembrane region" description="Helical" evidence="6">
    <location>
        <begin position="327"/>
        <end position="348"/>
    </location>
</feature>
<dbReference type="CDD" id="cd17323">
    <property type="entry name" value="MFS_Tpo1_MDR_like"/>
    <property type="match status" value="1"/>
</dbReference>
<feature type="transmembrane region" description="Helical" evidence="6">
    <location>
        <begin position="267"/>
        <end position="286"/>
    </location>
</feature>
<feature type="transmembrane region" description="Helical" evidence="6">
    <location>
        <begin position="298"/>
        <end position="315"/>
    </location>
</feature>
<evidence type="ECO:0000256" key="2">
    <source>
        <dbReference type="ARBA" id="ARBA00022692"/>
    </source>
</evidence>
<feature type="transmembrane region" description="Helical" evidence="6">
    <location>
        <begin position="388"/>
        <end position="408"/>
    </location>
</feature>
<dbReference type="InterPro" id="IPR036259">
    <property type="entry name" value="MFS_trans_sf"/>
</dbReference>
<feature type="transmembrane region" description="Helical" evidence="6">
    <location>
        <begin position="456"/>
        <end position="483"/>
    </location>
</feature>